<dbReference type="PROSITE" id="PS00329">
    <property type="entry name" value="HSP70_2"/>
    <property type="match status" value="1"/>
</dbReference>
<reference evidence="6 7" key="1">
    <citation type="submission" date="2018-06" db="EMBL/GenBank/DDBJ databases">
        <title>Genomic Encyclopedia of Type Strains, Phase IV (KMG-IV): sequencing the most valuable type-strain genomes for metagenomic binning, comparative biology and taxonomic classification.</title>
        <authorList>
            <person name="Goeker M."/>
        </authorList>
    </citation>
    <scope>NUCLEOTIDE SEQUENCE [LARGE SCALE GENOMIC DNA]</scope>
    <source>
        <strain evidence="6 7">DSM 25532</strain>
    </source>
</reference>
<dbReference type="Gene3D" id="3.90.640.10">
    <property type="entry name" value="Actin, Chain A, domain 4"/>
    <property type="match status" value="1"/>
</dbReference>
<dbReference type="PROSITE" id="PS01036">
    <property type="entry name" value="HSP70_3"/>
    <property type="match status" value="1"/>
</dbReference>
<dbReference type="InterPro" id="IPR018181">
    <property type="entry name" value="Heat_shock_70_CS"/>
</dbReference>
<evidence type="ECO:0000313" key="6">
    <source>
        <dbReference type="EMBL" id="RBP37709.1"/>
    </source>
</evidence>
<evidence type="ECO:0000256" key="4">
    <source>
        <dbReference type="ARBA" id="ARBA00023186"/>
    </source>
</evidence>
<dbReference type="SUPFAM" id="SSF53067">
    <property type="entry name" value="Actin-like ATPase domain"/>
    <property type="match status" value="2"/>
</dbReference>
<dbReference type="Gene3D" id="3.30.420.40">
    <property type="match status" value="2"/>
</dbReference>
<keyword evidence="4" id="KW-0143">Chaperone</keyword>
<accession>A0A366H6G4</accession>
<sequence>MIGIDLGTTNSLVAVMKDGVPVTLANEAGEDLTPSAVAVAEDGALLVGRAAKDRLIVAPESGRAFFKREMGTAASYRFGGRRWTPVECSAVVLKEMKRIAELRLGKPVESAVITVPAYFHDQQRQATVEAAKIAGLKVDRLVNEPTAAALAHGFRATTELNTLMVFDLGGGTFDVTVLECFEGVVEVKSSAGESRLGGEDYTDAFAAWIQNEFHWKPKEEEKLRWREQVEMLKRKLTKEEHATFPLGDKEAPISRDDFRTATVELTARLRPVVRRALRDANLTPQHLDAVLLVGGASRMPLVIDQLREDLKLPPNTSLDPDRVVALGAAVQQALCVGDAAVRDLVLTDVCPHSLGVEVTKPLLPGHMEPGYFSPILDRNTTVPVSRSEVYHTLHPDQDEVLLKIYQGESRLTKDNQLIGQVRFHGMKSRPGVARAGEFEVRFSYDMNGILEVEVTIPATGRKLNEVFEQRPGTLSKEQIAEAIRLLQPLKVHPREAPPNRARIERANRLYVELSGGMRDQLSSLMDRFEAALHTQDAAKIHEAGEDLDAFMRPFFQEEE</sequence>
<organism evidence="6 7">
    <name type="scientific">Roseimicrobium gellanilyticum</name>
    <dbReference type="NCBI Taxonomy" id="748857"/>
    <lineage>
        <taxon>Bacteria</taxon>
        <taxon>Pseudomonadati</taxon>
        <taxon>Verrucomicrobiota</taxon>
        <taxon>Verrucomicrobiia</taxon>
        <taxon>Verrucomicrobiales</taxon>
        <taxon>Verrucomicrobiaceae</taxon>
        <taxon>Roseimicrobium</taxon>
    </lineage>
</organism>
<dbReference type="FunFam" id="3.30.420.40:FF:000071">
    <property type="entry name" value="Molecular chaperone DnaK"/>
    <property type="match status" value="1"/>
</dbReference>
<gene>
    <name evidence="6" type="ORF">DES53_11391</name>
</gene>
<evidence type="ECO:0000256" key="5">
    <source>
        <dbReference type="RuleBase" id="RU003322"/>
    </source>
</evidence>
<keyword evidence="2 5" id="KW-0547">Nucleotide-binding</keyword>
<comment type="similarity">
    <text evidence="1 5">Belongs to the heat shock protein 70 family.</text>
</comment>
<dbReference type="PROSITE" id="PS00297">
    <property type="entry name" value="HSP70_1"/>
    <property type="match status" value="1"/>
</dbReference>
<evidence type="ECO:0000313" key="7">
    <source>
        <dbReference type="Proteomes" id="UP000253426"/>
    </source>
</evidence>
<dbReference type="EMBL" id="QNRR01000013">
    <property type="protein sequence ID" value="RBP37709.1"/>
    <property type="molecule type" value="Genomic_DNA"/>
</dbReference>
<dbReference type="AlphaFoldDB" id="A0A366H6G4"/>
<dbReference type="InterPro" id="IPR013126">
    <property type="entry name" value="Hsp_70_fam"/>
</dbReference>
<dbReference type="PANTHER" id="PTHR19375">
    <property type="entry name" value="HEAT SHOCK PROTEIN 70KDA"/>
    <property type="match status" value="1"/>
</dbReference>
<dbReference type="Pfam" id="PF00012">
    <property type="entry name" value="HSP70"/>
    <property type="match status" value="2"/>
</dbReference>
<comment type="caution">
    <text evidence="6">The sequence shown here is derived from an EMBL/GenBank/DDBJ whole genome shotgun (WGS) entry which is preliminary data.</text>
</comment>
<protein>
    <submittedName>
        <fullName evidence="6">Molecular chaperone HscC</fullName>
    </submittedName>
</protein>
<dbReference type="OrthoDB" id="9766019at2"/>
<dbReference type="InterPro" id="IPR043129">
    <property type="entry name" value="ATPase_NBD"/>
</dbReference>
<dbReference type="PRINTS" id="PR00301">
    <property type="entry name" value="HEATSHOCK70"/>
</dbReference>
<dbReference type="Gene3D" id="2.60.34.10">
    <property type="entry name" value="Substrate Binding Domain Of DNAk, Chain A, domain 1"/>
    <property type="match status" value="1"/>
</dbReference>
<dbReference type="Proteomes" id="UP000253426">
    <property type="component" value="Unassembled WGS sequence"/>
</dbReference>
<name>A0A366H6G4_9BACT</name>
<dbReference type="InterPro" id="IPR029047">
    <property type="entry name" value="HSP70_peptide-bd_sf"/>
</dbReference>
<dbReference type="SUPFAM" id="SSF100920">
    <property type="entry name" value="Heat shock protein 70kD (HSP70), peptide-binding domain"/>
    <property type="match status" value="1"/>
</dbReference>
<evidence type="ECO:0000256" key="3">
    <source>
        <dbReference type="ARBA" id="ARBA00022840"/>
    </source>
</evidence>
<dbReference type="GO" id="GO:0005524">
    <property type="term" value="F:ATP binding"/>
    <property type="evidence" value="ECO:0007669"/>
    <property type="project" value="UniProtKB-KW"/>
</dbReference>
<dbReference type="GO" id="GO:0140662">
    <property type="term" value="F:ATP-dependent protein folding chaperone"/>
    <property type="evidence" value="ECO:0007669"/>
    <property type="project" value="InterPro"/>
</dbReference>
<keyword evidence="7" id="KW-1185">Reference proteome</keyword>
<proteinExistence type="inferred from homology"/>
<evidence type="ECO:0000256" key="1">
    <source>
        <dbReference type="ARBA" id="ARBA00007381"/>
    </source>
</evidence>
<keyword evidence="3 5" id="KW-0067">ATP-binding</keyword>
<dbReference type="RefSeq" id="WP_113961405.1">
    <property type="nucleotide sequence ID" value="NZ_QNRR01000013.1"/>
</dbReference>
<evidence type="ECO:0000256" key="2">
    <source>
        <dbReference type="ARBA" id="ARBA00022741"/>
    </source>
</evidence>